<sequence>MQVELRNLLSFLLSAWDRWSPFTNPVSPSDFIHLSHIRPPLLPGKEMDKSLAVLVIHLIVAVAAGSAPGR</sequence>
<dbReference type="RefSeq" id="XP_025571467.1">
    <property type="nucleotide sequence ID" value="XM_025720261.1"/>
</dbReference>
<accession>A0A395GNT4</accession>
<dbReference type="VEuPathDB" id="FungiDB:BO80DRAFT_428480"/>
<organism evidence="1 2">
    <name type="scientific">Aspergillus ibericus CBS 121593</name>
    <dbReference type="NCBI Taxonomy" id="1448316"/>
    <lineage>
        <taxon>Eukaryota</taxon>
        <taxon>Fungi</taxon>
        <taxon>Dikarya</taxon>
        <taxon>Ascomycota</taxon>
        <taxon>Pezizomycotina</taxon>
        <taxon>Eurotiomycetes</taxon>
        <taxon>Eurotiomycetidae</taxon>
        <taxon>Eurotiales</taxon>
        <taxon>Aspergillaceae</taxon>
        <taxon>Aspergillus</taxon>
        <taxon>Aspergillus subgen. Circumdati</taxon>
    </lineage>
</organism>
<protein>
    <submittedName>
        <fullName evidence="1">Uncharacterized protein</fullName>
    </submittedName>
</protein>
<reference evidence="1 2" key="1">
    <citation type="submission" date="2018-02" db="EMBL/GenBank/DDBJ databases">
        <title>The genomes of Aspergillus section Nigri reveals drivers in fungal speciation.</title>
        <authorList>
            <consortium name="DOE Joint Genome Institute"/>
            <person name="Vesth T.C."/>
            <person name="Nybo J."/>
            <person name="Theobald S."/>
            <person name="Brandl J."/>
            <person name="Frisvad J.C."/>
            <person name="Nielsen K.F."/>
            <person name="Lyhne E.K."/>
            <person name="Kogle M.E."/>
            <person name="Kuo A."/>
            <person name="Riley R."/>
            <person name="Clum A."/>
            <person name="Nolan M."/>
            <person name="Lipzen A."/>
            <person name="Salamov A."/>
            <person name="Henrissat B."/>
            <person name="Wiebenga A."/>
            <person name="De vries R.P."/>
            <person name="Grigoriev I.V."/>
            <person name="Mortensen U.H."/>
            <person name="Andersen M.R."/>
            <person name="Baker S.E."/>
        </authorList>
    </citation>
    <scope>NUCLEOTIDE SEQUENCE [LARGE SCALE GENOMIC DNA]</scope>
    <source>
        <strain evidence="1 2">CBS 121593</strain>
    </source>
</reference>
<evidence type="ECO:0000313" key="2">
    <source>
        <dbReference type="Proteomes" id="UP000249402"/>
    </source>
</evidence>
<proteinExistence type="predicted"/>
<dbReference type="Proteomes" id="UP000249402">
    <property type="component" value="Unassembled WGS sequence"/>
</dbReference>
<evidence type="ECO:0000313" key="1">
    <source>
        <dbReference type="EMBL" id="RAK97139.1"/>
    </source>
</evidence>
<dbReference type="EMBL" id="KZ824466">
    <property type="protein sequence ID" value="RAK97139.1"/>
    <property type="molecule type" value="Genomic_DNA"/>
</dbReference>
<gene>
    <name evidence="1" type="ORF">BO80DRAFT_428480</name>
</gene>
<dbReference type="GeneID" id="37225126"/>
<dbReference type="AlphaFoldDB" id="A0A395GNT4"/>
<name>A0A395GNT4_9EURO</name>
<keyword evidence="2" id="KW-1185">Reference proteome</keyword>